<feature type="region of interest" description="Disordered" evidence="3">
    <location>
        <begin position="18"/>
        <end position="48"/>
    </location>
</feature>
<feature type="compositionally biased region" description="Acidic residues" evidence="3">
    <location>
        <begin position="332"/>
        <end position="356"/>
    </location>
</feature>
<dbReference type="CDD" id="cd00022">
    <property type="entry name" value="BIR"/>
    <property type="match status" value="1"/>
</dbReference>
<dbReference type="STRING" id="1305764.R9PA47"/>
<dbReference type="HOGENOM" id="CLU_377280_0_0_1"/>
<sequence>MFSTDERLASFAVASSSASAAKKRQSTKATSPLQWPHPVTGRSAKTSGIPTPETLAKYGFYHSPTSDTPDAVSHFLYPSVQISDWQANDDPLSRLEQALPDNGWSRIFRSQQTAVFDEDANVWIWQTAQLLPTSKEMIQARKESFGSQWPYDGKKGWKPTSKKLAEAGFYFTPTEEESDNAKCVYCNKSLGGWEKSDDPVHEHQRRVPGCAFFNCELREAVAEPAAADEGTAEDVAQEVVPDVTTAKKGGKRAVSAMNRKASAKVTKGKKSAAASKQHEEEEEESPTDAATDAAATADERAIEEAPEPVKKGGRKTRSVSTQKLAAKAQAEENSEAAEEEEQEPATVPADEDEAVEEPVKVLSKKKSATGLGNGMAAQVSSSTSSSSSSSARPTRAASRRATKAINLLSDEGLNRKLRRPDEEDLERRELALSDPVTLPSAPSGDHLEPATDPILPAKPKKSRSRSKKLDQEASTPKQASPEPESEAEVAMEEDPVNNTIIEHQEDEEEEVTMAVEEEGVEPEEEPKRRGGRGAKSSSASLSSTQTTSSGTKSRKASAKKASDQVDAPGGPVAFPSMSSETDVEPALDRSSRSVSNALESIASKGFSARSASKRGSTKSSSAASAEDVIDADSDVHSDLPNAGSQATIRGAPRSSSIAMISSTAAGRTPLANITQLSSLNLDAAQRTMTVGEWLQAKAEEAAREMRAEGEAHLVELEKQLRSGRIDVERVLRGRA</sequence>
<feature type="region of interest" description="Disordered" evidence="3">
    <location>
        <begin position="243"/>
        <end position="654"/>
    </location>
</feature>
<dbReference type="GeneID" id="24111090"/>
<feature type="compositionally biased region" description="Acidic residues" evidence="3">
    <location>
        <begin position="504"/>
        <end position="524"/>
    </location>
</feature>
<organism evidence="4 5">
    <name type="scientific">Pseudozyma hubeiensis (strain SY62)</name>
    <name type="common">Yeast</name>
    <dbReference type="NCBI Taxonomy" id="1305764"/>
    <lineage>
        <taxon>Eukaryota</taxon>
        <taxon>Fungi</taxon>
        <taxon>Dikarya</taxon>
        <taxon>Basidiomycota</taxon>
        <taxon>Ustilaginomycotina</taxon>
        <taxon>Ustilaginomycetes</taxon>
        <taxon>Ustilaginales</taxon>
        <taxon>Ustilaginaceae</taxon>
        <taxon>Pseudozyma</taxon>
    </lineage>
</organism>
<dbReference type="PANTHER" id="PTHR46771:SF5">
    <property type="entry name" value="DETERIN"/>
    <property type="match status" value="1"/>
</dbReference>
<keyword evidence="2" id="KW-0862">Zinc</keyword>
<keyword evidence="5" id="KW-1185">Reference proteome</keyword>
<evidence type="ECO:0000256" key="2">
    <source>
        <dbReference type="ARBA" id="ARBA00022833"/>
    </source>
</evidence>
<gene>
    <name evidence="4" type="ORF">PHSY_005813</name>
</gene>
<feature type="compositionally biased region" description="Acidic residues" evidence="3">
    <location>
        <begin position="483"/>
        <end position="495"/>
    </location>
</feature>
<dbReference type="RefSeq" id="XP_012191811.1">
    <property type="nucleotide sequence ID" value="XM_012336421.1"/>
</dbReference>
<evidence type="ECO:0000256" key="1">
    <source>
        <dbReference type="ARBA" id="ARBA00022723"/>
    </source>
</evidence>
<feature type="compositionally biased region" description="Low complexity" evidence="3">
    <location>
        <begin position="534"/>
        <end position="551"/>
    </location>
</feature>
<feature type="compositionally biased region" description="Basic and acidic residues" evidence="3">
    <location>
        <begin position="419"/>
        <end position="431"/>
    </location>
</feature>
<dbReference type="eggNOG" id="KOG1101">
    <property type="taxonomic scope" value="Eukaryota"/>
</dbReference>
<dbReference type="OrthoDB" id="2196114at2759"/>
<evidence type="ECO:0000313" key="4">
    <source>
        <dbReference type="EMBL" id="GAC98224.1"/>
    </source>
</evidence>
<dbReference type="Pfam" id="PF00653">
    <property type="entry name" value="BIR"/>
    <property type="match status" value="1"/>
</dbReference>
<dbReference type="AlphaFoldDB" id="R9PA47"/>
<dbReference type="Proteomes" id="UP000014071">
    <property type="component" value="Unassembled WGS sequence"/>
</dbReference>
<keyword evidence="1" id="KW-0479">Metal-binding</keyword>
<accession>R9PA47</accession>
<protein>
    <recommendedName>
        <fullName evidence="6">BIR-domain-containing protein</fullName>
    </recommendedName>
</protein>
<dbReference type="PROSITE" id="PS50143">
    <property type="entry name" value="BIR_REPEAT_2"/>
    <property type="match status" value="2"/>
</dbReference>
<dbReference type="EMBL" id="DF238816">
    <property type="protein sequence ID" value="GAC98224.1"/>
    <property type="molecule type" value="Genomic_DNA"/>
</dbReference>
<dbReference type="SUPFAM" id="SSF57924">
    <property type="entry name" value="Inhibitor of apoptosis (IAP) repeat"/>
    <property type="match status" value="1"/>
</dbReference>
<proteinExistence type="predicted"/>
<feature type="compositionally biased region" description="Basic and acidic residues" evidence="3">
    <location>
        <begin position="297"/>
        <end position="310"/>
    </location>
</feature>
<name>R9PA47_PSEHS</name>
<dbReference type="InterPro" id="IPR051190">
    <property type="entry name" value="Baculoviral_IAP"/>
</dbReference>
<dbReference type="PANTHER" id="PTHR46771">
    <property type="entry name" value="DETERIN"/>
    <property type="match status" value="1"/>
</dbReference>
<reference evidence="5" key="1">
    <citation type="journal article" date="2013" name="Genome Announc.">
        <title>Draft genome sequence of the basidiomycetous yeast-like fungus Pseudozyma hubeiensis SY62, which produces an abundant amount of the biosurfactant mannosylerythritol lipids.</title>
        <authorList>
            <person name="Konishi M."/>
            <person name="Hatada Y."/>
            <person name="Horiuchi J."/>
        </authorList>
    </citation>
    <scope>NUCLEOTIDE SEQUENCE [LARGE SCALE GENOMIC DNA]</scope>
    <source>
        <strain evidence="5">SY62</strain>
    </source>
</reference>
<evidence type="ECO:0000313" key="5">
    <source>
        <dbReference type="Proteomes" id="UP000014071"/>
    </source>
</evidence>
<evidence type="ECO:0008006" key="6">
    <source>
        <dbReference type="Google" id="ProtNLM"/>
    </source>
</evidence>
<dbReference type="InterPro" id="IPR001370">
    <property type="entry name" value="BIR_rpt"/>
</dbReference>
<dbReference type="GO" id="GO:0046872">
    <property type="term" value="F:metal ion binding"/>
    <property type="evidence" value="ECO:0007669"/>
    <property type="project" value="UniProtKB-KW"/>
</dbReference>
<feature type="compositionally biased region" description="Low complexity" evidence="3">
    <location>
        <begin position="380"/>
        <end position="396"/>
    </location>
</feature>
<dbReference type="SMART" id="SM00238">
    <property type="entry name" value="BIR"/>
    <property type="match status" value="1"/>
</dbReference>
<feature type="compositionally biased region" description="Low complexity" evidence="3">
    <location>
        <begin position="287"/>
        <end position="296"/>
    </location>
</feature>
<dbReference type="Gene3D" id="1.10.1170.10">
    <property type="entry name" value="Inhibitor Of Apoptosis Protein (2mihbC-IAP-1), Chain A"/>
    <property type="match status" value="2"/>
</dbReference>
<evidence type="ECO:0000256" key="3">
    <source>
        <dbReference type="SAM" id="MobiDB-lite"/>
    </source>
</evidence>